<evidence type="ECO:0000313" key="5">
    <source>
        <dbReference type="Proteomes" id="UP001152795"/>
    </source>
</evidence>
<organism evidence="4 5">
    <name type="scientific">Paramuricea clavata</name>
    <name type="common">Red gorgonian</name>
    <name type="synonym">Violescent sea-whip</name>
    <dbReference type="NCBI Taxonomy" id="317549"/>
    <lineage>
        <taxon>Eukaryota</taxon>
        <taxon>Metazoa</taxon>
        <taxon>Cnidaria</taxon>
        <taxon>Anthozoa</taxon>
        <taxon>Octocorallia</taxon>
        <taxon>Malacalcyonacea</taxon>
        <taxon>Plexauridae</taxon>
        <taxon>Paramuricea</taxon>
    </lineage>
</organism>
<keyword evidence="5" id="KW-1185">Reference proteome</keyword>
<accession>A0A6S7FXK8</accession>
<comment type="caution">
    <text evidence="4">The sequence shown here is derived from an EMBL/GenBank/DDBJ whole genome shotgun (WGS) entry which is preliminary data.</text>
</comment>
<sequence length="1026" mass="117299">MSCVFCHNVIQKANNRLLVDGKAKFDIRTSLSKLPFNIEIDSIYICRPCLDKLKKLENLNRQLNEHLENLENIYKSRENCAKNREETELSVESLQRADAAKRPRVEPIFLIPPLSPVSGKADCSSRDILQSTSLYIAHSTPKKVPSNSAATTSSDTLTPVEVSAETSTSTSTVVTVNIQYPSQTRGRNLPNDLQSLGKMLVRGTYKQIANAAWNNLNLRKQLQILAVKHVDNECHSLCSKKKPSCLRSPNKNQLLDFSFEKLEKELEQRAPFTHAILRTSCVNNRNCNKRSEWVPSLGMAAAVILRNKSSQLNAVQLLLSIFLYHSSWSPMMRRLKSLRLVVSHNQLYRKLEEYGEGHDKSVKSMMQKEREWMESQQPTSAIDDEESEKSQSSDDSCTEIDQMPELRHGPLPSHPVGQKITIDNIDYRQQVHYMTQEHQTEDKHFLTVCATRNRVNGNHLSHLQQGDLLNNMENGKCIPTHMEQISQRDNYIQIVERVLSQNIPCLEPFKDVAVNHIPHMYSKETREPTESTFLGVIYHNENDAEGITSILKELHGYVPYVGKGRNREYADQAIVGDQLTVERGVNAHNTLSNGFTPKERLEGLHFEFADWHGVNKALDVAFSKLYSTASSSDKCTLYSDRNLINRRNVKADVESNVNACRRFFSMEVEARLVAAGLIELGIDDINDTPDNSNLPDTQSWSRGEKKNYLRKLATTIVDSYVLDKEKHDNFVKACSQLEIKANEQRTYITDDGRYICRFPGCKYTFAKDGQHRRNHELKHDPPVEIPDEDVRSDLFFEDKPEEVDDMFNYQKALMEYGMIIANLQDAISEGDGQRILRCWKFLLLYFKHDNGSVKYSLEVLYMMFQIYALLSPRSAHQLIWNRFVKTKKGSGGNISLDLNLEFLNRVVKEAIKKLGPNASKRSIDRICHSMSVTKALMENFDTAVKMYKTSGKHVPRPVSKDLQTIVKELLHQKALVKMSGRSYRYYGGCKASLLAGFDLQNMYNWINQHKKQILLRSVLVNNHGRT</sequence>
<protein>
    <recommendedName>
        <fullName evidence="3">DUF6589 domain-containing protein</fullName>
    </recommendedName>
</protein>
<evidence type="ECO:0000259" key="3">
    <source>
        <dbReference type="Pfam" id="PF20231"/>
    </source>
</evidence>
<dbReference type="EMBL" id="CACRXK020000311">
    <property type="protein sequence ID" value="CAB3980656.1"/>
    <property type="molecule type" value="Genomic_DNA"/>
</dbReference>
<dbReference type="Pfam" id="PF20231">
    <property type="entry name" value="DUF6589"/>
    <property type="match status" value="1"/>
</dbReference>
<gene>
    <name evidence="4" type="ORF">PACLA_8A075163</name>
</gene>
<name>A0A6S7FXK8_PARCT</name>
<feature type="compositionally biased region" description="Basic and acidic residues" evidence="2">
    <location>
        <begin position="358"/>
        <end position="373"/>
    </location>
</feature>
<proteinExistence type="predicted"/>
<evidence type="ECO:0000256" key="2">
    <source>
        <dbReference type="SAM" id="MobiDB-lite"/>
    </source>
</evidence>
<feature type="coiled-coil region" evidence="1">
    <location>
        <begin position="49"/>
        <end position="97"/>
    </location>
</feature>
<feature type="region of interest" description="Disordered" evidence="2">
    <location>
        <begin position="358"/>
        <end position="398"/>
    </location>
</feature>
<evidence type="ECO:0000313" key="4">
    <source>
        <dbReference type="EMBL" id="CAB3980656.1"/>
    </source>
</evidence>
<dbReference type="AlphaFoldDB" id="A0A6S7FXK8"/>
<reference evidence="4" key="1">
    <citation type="submission" date="2020-04" db="EMBL/GenBank/DDBJ databases">
        <authorList>
            <person name="Alioto T."/>
            <person name="Alioto T."/>
            <person name="Gomez Garrido J."/>
        </authorList>
    </citation>
    <scope>NUCLEOTIDE SEQUENCE</scope>
    <source>
        <strain evidence="4">A484AB</strain>
    </source>
</reference>
<dbReference type="OrthoDB" id="5966867at2759"/>
<dbReference type="Proteomes" id="UP001152795">
    <property type="component" value="Unassembled WGS sequence"/>
</dbReference>
<feature type="domain" description="DUF6589" evidence="3">
    <location>
        <begin position="481"/>
        <end position="953"/>
    </location>
</feature>
<evidence type="ECO:0000256" key="1">
    <source>
        <dbReference type="SAM" id="Coils"/>
    </source>
</evidence>
<dbReference type="InterPro" id="IPR046496">
    <property type="entry name" value="DUF6589"/>
</dbReference>
<keyword evidence="1" id="KW-0175">Coiled coil</keyword>